<keyword evidence="2" id="KW-0238">DNA-binding</keyword>
<dbReference type="CDD" id="cd07377">
    <property type="entry name" value="WHTH_GntR"/>
    <property type="match status" value="1"/>
</dbReference>
<dbReference type="PANTHER" id="PTHR43537:SF20">
    <property type="entry name" value="HTH-TYPE TRANSCRIPTIONAL REPRESSOR GLAR"/>
    <property type="match status" value="1"/>
</dbReference>
<dbReference type="PANTHER" id="PTHR43537">
    <property type="entry name" value="TRANSCRIPTIONAL REGULATOR, GNTR FAMILY"/>
    <property type="match status" value="1"/>
</dbReference>
<dbReference type="RefSeq" id="WP_245901830.1">
    <property type="nucleotide sequence ID" value="NZ_PZZL01000001.1"/>
</dbReference>
<dbReference type="Proteomes" id="UP000241808">
    <property type="component" value="Unassembled WGS sequence"/>
</dbReference>
<reference evidence="6 7" key="1">
    <citation type="submission" date="2018-04" db="EMBL/GenBank/DDBJ databases">
        <title>Genomic Encyclopedia of Archaeal and Bacterial Type Strains, Phase II (KMG-II): from individual species to whole genera.</title>
        <authorList>
            <person name="Goeker M."/>
        </authorList>
    </citation>
    <scope>NUCLEOTIDE SEQUENCE [LARGE SCALE GENOMIC DNA]</scope>
    <source>
        <strain evidence="6 7">DSM 25521</strain>
    </source>
</reference>
<protein>
    <submittedName>
        <fullName evidence="6">GntR family transcriptional regulator</fullName>
    </submittedName>
</protein>
<dbReference type="SMART" id="SM00345">
    <property type="entry name" value="HTH_GNTR"/>
    <property type="match status" value="1"/>
</dbReference>
<feature type="region of interest" description="Disordered" evidence="4">
    <location>
        <begin position="1"/>
        <end position="23"/>
    </location>
</feature>
<accession>A0A2T4ZI77</accession>
<evidence type="ECO:0000256" key="4">
    <source>
        <dbReference type="SAM" id="MobiDB-lite"/>
    </source>
</evidence>
<dbReference type="Pfam" id="PF07729">
    <property type="entry name" value="FCD"/>
    <property type="match status" value="1"/>
</dbReference>
<evidence type="ECO:0000259" key="5">
    <source>
        <dbReference type="PROSITE" id="PS50949"/>
    </source>
</evidence>
<dbReference type="InterPro" id="IPR036390">
    <property type="entry name" value="WH_DNA-bd_sf"/>
</dbReference>
<evidence type="ECO:0000313" key="6">
    <source>
        <dbReference type="EMBL" id="PTM61685.1"/>
    </source>
</evidence>
<organism evidence="6 7">
    <name type="scientific">Phreatobacter oligotrophus</name>
    <dbReference type="NCBI Taxonomy" id="1122261"/>
    <lineage>
        <taxon>Bacteria</taxon>
        <taxon>Pseudomonadati</taxon>
        <taxon>Pseudomonadota</taxon>
        <taxon>Alphaproteobacteria</taxon>
        <taxon>Hyphomicrobiales</taxon>
        <taxon>Phreatobacteraceae</taxon>
        <taxon>Phreatobacter</taxon>
    </lineage>
</organism>
<dbReference type="InterPro" id="IPR011711">
    <property type="entry name" value="GntR_C"/>
</dbReference>
<evidence type="ECO:0000313" key="7">
    <source>
        <dbReference type="Proteomes" id="UP000241808"/>
    </source>
</evidence>
<dbReference type="Pfam" id="PF00392">
    <property type="entry name" value="GntR"/>
    <property type="match status" value="1"/>
</dbReference>
<keyword evidence="1" id="KW-0805">Transcription regulation</keyword>
<comment type="caution">
    <text evidence="6">The sequence shown here is derived from an EMBL/GenBank/DDBJ whole genome shotgun (WGS) entry which is preliminary data.</text>
</comment>
<feature type="domain" description="HTH gntR-type" evidence="5">
    <location>
        <begin position="26"/>
        <end position="93"/>
    </location>
</feature>
<evidence type="ECO:0000256" key="2">
    <source>
        <dbReference type="ARBA" id="ARBA00023125"/>
    </source>
</evidence>
<sequence>MRAALTGRTDEGEVMAGRAEPRGAEETRAADVLQRMRHDIISCTLKPGTRLRFEPLKELYAVSFSTLREALSRLVAEGLVVSEGQRGFMVAPLYLSDLQDLTDVRVLVDQECIGRSIIHGTDDWEAEIIAAFHRMDRLKARLGELYYLSDEWSQLHGGFHYSLVAACRSPTLLDFRDKLFQRANRYQRMSCQFRAKWRPKDVEHRTLMDTVIARDANAARQLIERHIRETTENVIANASQFLSPEPGGFATVARPVAAE</sequence>
<dbReference type="InterPro" id="IPR008920">
    <property type="entry name" value="TF_FadR/GntR_C"/>
</dbReference>
<dbReference type="SUPFAM" id="SSF46785">
    <property type="entry name" value="Winged helix' DNA-binding domain"/>
    <property type="match status" value="1"/>
</dbReference>
<dbReference type="EMBL" id="PZZL01000001">
    <property type="protein sequence ID" value="PTM61685.1"/>
    <property type="molecule type" value="Genomic_DNA"/>
</dbReference>
<dbReference type="GO" id="GO:0003700">
    <property type="term" value="F:DNA-binding transcription factor activity"/>
    <property type="evidence" value="ECO:0007669"/>
    <property type="project" value="InterPro"/>
</dbReference>
<dbReference type="Gene3D" id="1.20.120.530">
    <property type="entry name" value="GntR ligand-binding domain-like"/>
    <property type="match status" value="1"/>
</dbReference>
<dbReference type="SMART" id="SM00895">
    <property type="entry name" value="FCD"/>
    <property type="match status" value="1"/>
</dbReference>
<dbReference type="GO" id="GO:0003677">
    <property type="term" value="F:DNA binding"/>
    <property type="evidence" value="ECO:0007669"/>
    <property type="project" value="UniProtKB-KW"/>
</dbReference>
<dbReference type="Gene3D" id="1.10.10.10">
    <property type="entry name" value="Winged helix-like DNA-binding domain superfamily/Winged helix DNA-binding domain"/>
    <property type="match status" value="1"/>
</dbReference>
<keyword evidence="7" id="KW-1185">Reference proteome</keyword>
<dbReference type="AlphaFoldDB" id="A0A2T4ZI77"/>
<dbReference type="InterPro" id="IPR000524">
    <property type="entry name" value="Tscrpt_reg_HTH_GntR"/>
</dbReference>
<dbReference type="PROSITE" id="PS50949">
    <property type="entry name" value="HTH_GNTR"/>
    <property type="match status" value="1"/>
</dbReference>
<keyword evidence="3" id="KW-0804">Transcription</keyword>
<dbReference type="InterPro" id="IPR036388">
    <property type="entry name" value="WH-like_DNA-bd_sf"/>
</dbReference>
<gene>
    <name evidence="6" type="ORF">C8P69_101356</name>
</gene>
<proteinExistence type="predicted"/>
<name>A0A2T4ZI77_9HYPH</name>
<dbReference type="SUPFAM" id="SSF48008">
    <property type="entry name" value="GntR ligand-binding domain-like"/>
    <property type="match status" value="1"/>
</dbReference>
<evidence type="ECO:0000256" key="3">
    <source>
        <dbReference type="ARBA" id="ARBA00023163"/>
    </source>
</evidence>
<evidence type="ECO:0000256" key="1">
    <source>
        <dbReference type="ARBA" id="ARBA00023015"/>
    </source>
</evidence>